<reference evidence="4" key="1">
    <citation type="submission" date="2023-07" db="EMBL/GenBank/DDBJ databases">
        <authorList>
            <consortium name="AG Swart"/>
            <person name="Singh M."/>
            <person name="Singh A."/>
            <person name="Seah K."/>
            <person name="Emmerich C."/>
        </authorList>
    </citation>
    <scope>NUCLEOTIDE SEQUENCE</scope>
    <source>
        <strain evidence="4">DP1</strain>
    </source>
</reference>
<sequence>MEMSDMQTQKERKERLIYHWDHNNEDDSDQEDSNLVGGQNKDVLSKEQPPIVRVKICGCIPAWWRTENYLTEWELQCYELFKSEIKRYSKYDMDHEESLKRLWKVSFGDTQPPDKLVGPKWKELGFQGEDPRNDFRGGGIIGTISINCLGLYCLTYFVENFKDDFESIKPSDDGLFSTALFCINLSYALQVCFYFHNDDDIMRDYRPYKCNPRRFKNFIRLFSYDSSSSISNSKINFYQLHGHLMITLVVLWNYYLKKGYNQLELFTKCLDETIEICHQIFDEEIRDIGVKNRDLIKQYL</sequence>
<accession>A0AAD2CYB2</accession>
<evidence type="ECO:0000256" key="1">
    <source>
        <dbReference type="SAM" id="MobiDB-lite"/>
    </source>
</evidence>
<evidence type="ECO:0000259" key="3">
    <source>
        <dbReference type="PROSITE" id="PS51335"/>
    </source>
</evidence>
<gene>
    <name evidence="4" type="ORF">ECRASSUSDP1_LOCUS15847</name>
</gene>
<dbReference type="Pfam" id="PF04727">
    <property type="entry name" value="ELMO_CED12"/>
    <property type="match status" value="1"/>
</dbReference>
<feature type="transmembrane region" description="Helical" evidence="2">
    <location>
        <begin position="178"/>
        <end position="196"/>
    </location>
</feature>
<dbReference type="Proteomes" id="UP001295684">
    <property type="component" value="Unassembled WGS sequence"/>
</dbReference>
<dbReference type="InterPro" id="IPR050868">
    <property type="entry name" value="ELMO_domain-containing"/>
</dbReference>
<evidence type="ECO:0000313" key="5">
    <source>
        <dbReference type="Proteomes" id="UP001295684"/>
    </source>
</evidence>
<dbReference type="PANTHER" id="PTHR12771">
    <property type="entry name" value="ENGULFMENT AND CELL MOTILITY"/>
    <property type="match status" value="1"/>
</dbReference>
<dbReference type="PROSITE" id="PS51335">
    <property type="entry name" value="ELMO"/>
    <property type="match status" value="1"/>
</dbReference>
<keyword evidence="2" id="KW-1133">Transmembrane helix</keyword>
<feature type="transmembrane region" description="Helical" evidence="2">
    <location>
        <begin position="139"/>
        <end position="158"/>
    </location>
</feature>
<feature type="domain" description="ELMO" evidence="3">
    <location>
        <begin position="94"/>
        <end position="281"/>
    </location>
</feature>
<dbReference type="PANTHER" id="PTHR12771:SF56">
    <property type="entry name" value="CED-12"/>
    <property type="match status" value="1"/>
</dbReference>
<keyword evidence="2" id="KW-0472">Membrane</keyword>
<keyword evidence="5" id="KW-1185">Reference proteome</keyword>
<dbReference type="InterPro" id="IPR006816">
    <property type="entry name" value="ELMO_dom"/>
</dbReference>
<feature type="region of interest" description="Disordered" evidence="1">
    <location>
        <begin position="23"/>
        <end position="42"/>
    </location>
</feature>
<dbReference type="EMBL" id="CAMPGE010015902">
    <property type="protein sequence ID" value="CAI2374494.1"/>
    <property type="molecule type" value="Genomic_DNA"/>
</dbReference>
<evidence type="ECO:0000313" key="4">
    <source>
        <dbReference type="EMBL" id="CAI2374494.1"/>
    </source>
</evidence>
<name>A0AAD2CYB2_EUPCR</name>
<dbReference type="AlphaFoldDB" id="A0AAD2CYB2"/>
<evidence type="ECO:0000256" key="2">
    <source>
        <dbReference type="SAM" id="Phobius"/>
    </source>
</evidence>
<organism evidence="4 5">
    <name type="scientific">Euplotes crassus</name>
    <dbReference type="NCBI Taxonomy" id="5936"/>
    <lineage>
        <taxon>Eukaryota</taxon>
        <taxon>Sar</taxon>
        <taxon>Alveolata</taxon>
        <taxon>Ciliophora</taxon>
        <taxon>Intramacronucleata</taxon>
        <taxon>Spirotrichea</taxon>
        <taxon>Hypotrichia</taxon>
        <taxon>Euplotida</taxon>
        <taxon>Euplotidae</taxon>
        <taxon>Moneuplotes</taxon>
    </lineage>
</organism>
<comment type="caution">
    <text evidence="4">The sequence shown here is derived from an EMBL/GenBank/DDBJ whole genome shotgun (WGS) entry which is preliminary data.</text>
</comment>
<proteinExistence type="predicted"/>
<keyword evidence="2" id="KW-0812">Transmembrane</keyword>
<protein>
    <recommendedName>
        <fullName evidence="3">ELMO domain-containing protein</fullName>
    </recommendedName>
</protein>